<keyword evidence="3" id="KW-1185">Reference proteome</keyword>
<organism evidence="2 3">
    <name type="scientific">Pelagicoccus enzymogenes</name>
    <dbReference type="NCBI Taxonomy" id="2773457"/>
    <lineage>
        <taxon>Bacteria</taxon>
        <taxon>Pseudomonadati</taxon>
        <taxon>Verrucomicrobiota</taxon>
        <taxon>Opitutia</taxon>
        <taxon>Puniceicoccales</taxon>
        <taxon>Pelagicoccaceae</taxon>
        <taxon>Pelagicoccus</taxon>
    </lineage>
</organism>
<proteinExistence type="predicted"/>
<evidence type="ECO:0000313" key="3">
    <source>
        <dbReference type="Proteomes" id="UP000622317"/>
    </source>
</evidence>
<protein>
    <submittedName>
        <fullName evidence="2">Uncharacterized protein</fullName>
    </submittedName>
</protein>
<accession>A0A927F7G2</accession>
<comment type="caution">
    <text evidence="2">The sequence shown here is derived from an EMBL/GenBank/DDBJ whole genome shotgun (WGS) entry which is preliminary data.</text>
</comment>
<feature type="signal peptide" evidence="1">
    <location>
        <begin position="1"/>
        <end position="19"/>
    </location>
</feature>
<evidence type="ECO:0000313" key="2">
    <source>
        <dbReference type="EMBL" id="MBD5779858.1"/>
    </source>
</evidence>
<dbReference type="Proteomes" id="UP000622317">
    <property type="component" value="Unassembled WGS sequence"/>
</dbReference>
<evidence type="ECO:0000256" key="1">
    <source>
        <dbReference type="SAM" id="SignalP"/>
    </source>
</evidence>
<feature type="chain" id="PRO_5037738430" evidence="1">
    <location>
        <begin position="20"/>
        <end position="177"/>
    </location>
</feature>
<gene>
    <name evidence="2" type="ORF">IEN85_10190</name>
</gene>
<sequence>MMIRIITLFLICIPACAFADEWVPVISEHNGYTIVNLLGRDEPVVLENGIVVRQICRSKKGNDFILELVERKSLGDYEYGALVCEWDESEIDWKVYYRVMKPDMILKFGARAGLSYVYNGFESLEEVMIILGHEEHRELPAGYIRTWKIWDFVEDEEVRTLSDDEVPGGWPKLIENK</sequence>
<dbReference type="RefSeq" id="WP_191616990.1">
    <property type="nucleotide sequence ID" value="NZ_JACYFG010000019.1"/>
</dbReference>
<name>A0A927F7G2_9BACT</name>
<dbReference type="EMBL" id="JACYFG010000019">
    <property type="protein sequence ID" value="MBD5779858.1"/>
    <property type="molecule type" value="Genomic_DNA"/>
</dbReference>
<reference evidence="2" key="1">
    <citation type="submission" date="2020-09" db="EMBL/GenBank/DDBJ databases">
        <title>Pelagicoccus enzymogenes sp. nov. with an EPS production, isolated from marine sediment.</title>
        <authorList>
            <person name="Feng X."/>
        </authorList>
    </citation>
    <scope>NUCLEOTIDE SEQUENCE</scope>
    <source>
        <strain evidence="2">NFK12</strain>
    </source>
</reference>
<dbReference type="AlphaFoldDB" id="A0A927F7G2"/>
<keyword evidence="1" id="KW-0732">Signal</keyword>